<feature type="domain" description="U1-type" evidence="10">
    <location>
        <begin position="427"/>
        <end position="461"/>
    </location>
</feature>
<dbReference type="InterPro" id="IPR013087">
    <property type="entry name" value="Znf_C2H2_type"/>
</dbReference>
<comment type="function">
    <text evidence="6">Catalyzes the transfer of a dimethylallyl group onto the adenine at position 37.</text>
</comment>
<evidence type="ECO:0000256" key="8">
    <source>
        <dbReference type="RuleBase" id="RU003785"/>
    </source>
</evidence>
<dbReference type="PIRSF" id="PIRSF039110">
    <property type="entry name" value="IPP_transferase"/>
    <property type="match status" value="1"/>
</dbReference>
<sequence>MASPNPPTKPLIAVVGATGTGKSKLAVDLAVRFNGEIINADAMQMYKGLPITTNQIPIEERHGIPHHLIGCVDLDQNPWRIGVFKRESLKIIDEIRSRGKVPILVGGTHYYTQSVLFHEPLLDEGVSGDETSKQSEQLQNNEISTTDSSNAVDFSILDATPEEVYQKLKEVDPVMANRWHPKEKRKVRRSLEIYLQTGRPASEIYEEQKRKIRQVGTQDDGPHGEELEDSDSQLGQARFPLLVFWVYTEKEELRKRLDKRVHGMINQGLLQEAQKMFKYLQDKTSEGVEVDRTRGIWMSIGFKELEPYINELLLSKGESSSELDKVKDECIESIQSATKVYAKHQTRWIKRKLWKALGTAGMTDRLYIVDSTNVDEWDTVVRQPAEDITSKFLSGNTPPHPKDTSEAANEFFASVDVPAPFEVDDIPQMRLCPVCNTTMTGTDTWSAHITGRRHKRAIKSAINKQRREEYFRKLREESNNAPSTES</sequence>
<evidence type="ECO:0000256" key="4">
    <source>
        <dbReference type="ARBA" id="ARBA00022771"/>
    </source>
</evidence>
<dbReference type="Gene3D" id="3.30.160.60">
    <property type="entry name" value="Classic Zinc Finger"/>
    <property type="match status" value="1"/>
</dbReference>
<dbReference type="Proteomes" id="UP000002035">
    <property type="component" value="Unassembled WGS sequence"/>
</dbReference>
<dbReference type="InterPro" id="IPR039657">
    <property type="entry name" value="Dimethylallyltransferase"/>
</dbReference>
<dbReference type="GeneID" id="9225908"/>
<evidence type="ECO:0000259" key="10">
    <source>
        <dbReference type="SMART" id="SM00451"/>
    </source>
</evidence>
<dbReference type="Gene3D" id="1.10.20.140">
    <property type="match status" value="1"/>
</dbReference>
<dbReference type="OrthoDB" id="775260at2759"/>
<dbReference type="EMBL" id="DS995705">
    <property type="protein sequence ID" value="EEQ32426.1"/>
    <property type="molecule type" value="Genomic_DNA"/>
</dbReference>
<keyword evidence="2 6" id="KW-0808">Transferase</keyword>
<feature type="region of interest" description="Disordered" evidence="9">
    <location>
        <begin position="126"/>
        <end position="146"/>
    </location>
</feature>
<keyword evidence="4" id="KW-0479">Metal-binding</keyword>
<organism evidence="11 12">
    <name type="scientific">Arthroderma otae (strain ATCC MYA-4605 / CBS 113480)</name>
    <name type="common">Microsporum canis</name>
    <dbReference type="NCBI Taxonomy" id="554155"/>
    <lineage>
        <taxon>Eukaryota</taxon>
        <taxon>Fungi</taxon>
        <taxon>Dikarya</taxon>
        <taxon>Ascomycota</taxon>
        <taxon>Pezizomycotina</taxon>
        <taxon>Eurotiomycetes</taxon>
        <taxon>Eurotiomycetidae</taxon>
        <taxon>Onygenales</taxon>
        <taxon>Arthrodermataceae</taxon>
        <taxon>Microsporum</taxon>
    </lineage>
</organism>
<evidence type="ECO:0000256" key="5">
    <source>
        <dbReference type="ARBA" id="ARBA00022840"/>
    </source>
</evidence>
<keyword evidence="6 7" id="KW-0819">tRNA processing</keyword>
<dbReference type="GO" id="GO:0052381">
    <property type="term" value="F:tRNA dimethylallyltransferase activity"/>
    <property type="evidence" value="ECO:0007669"/>
    <property type="project" value="UniProtKB-UniRule"/>
</dbReference>
<dbReference type="GO" id="GO:0005524">
    <property type="term" value="F:ATP binding"/>
    <property type="evidence" value="ECO:0007669"/>
    <property type="project" value="UniProtKB-UniRule"/>
</dbReference>
<keyword evidence="3 6" id="KW-0547">Nucleotide-binding</keyword>
<dbReference type="GO" id="GO:0005739">
    <property type="term" value="C:mitochondrion"/>
    <property type="evidence" value="ECO:0007669"/>
    <property type="project" value="TreeGrafter"/>
</dbReference>
<evidence type="ECO:0000256" key="1">
    <source>
        <dbReference type="ARBA" id="ARBA00005842"/>
    </source>
</evidence>
<dbReference type="Gene3D" id="3.40.50.300">
    <property type="entry name" value="P-loop containing nucleotide triphosphate hydrolases"/>
    <property type="match status" value="1"/>
</dbReference>
<dbReference type="VEuPathDB" id="FungiDB:MCYG_05245"/>
<dbReference type="SMART" id="SM00451">
    <property type="entry name" value="ZnF_U1"/>
    <property type="match status" value="1"/>
</dbReference>
<evidence type="ECO:0000256" key="3">
    <source>
        <dbReference type="ARBA" id="ARBA00022741"/>
    </source>
</evidence>
<evidence type="ECO:0000256" key="2">
    <source>
        <dbReference type="ARBA" id="ARBA00022679"/>
    </source>
</evidence>
<dbReference type="PANTHER" id="PTHR11088">
    <property type="entry name" value="TRNA DIMETHYLALLYLTRANSFERASE"/>
    <property type="match status" value="1"/>
</dbReference>
<dbReference type="GO" id="GO:0003676">
    <property type="term" value="F:nucleic acid binding"/>
    <property type="evidence" value="ECO:0007669"/>
    <property type="project" value="InterPro"/>
</dbReference>
<dbReference type="STRING" id="554155.C5FRC3"/>
<dbReference type="HOGENOM" id="CLU_032616_2_3_1"/>
<dbReference type="Pfam" id="PF01715">
    <property type="entry name" value="IPPT"/>
    <property type="match status" value="1"/>
</dbReference>
<dbReference type="InterPro" id="IPR027417">
    <property type="entry name" value="P-loop_NTPase"/>
</dbReference>
<dbReference type="NCBIfam" id="TIGR00174">
    <property type="entry name" value="miaA"/>
    <property type="match status" value="1"/>
</dbReference>
<dbReference type="GO" id="GO:0008270">
    <property type="term" value="F:zinc ion binding"/>
    <property type="evidence" value="ECO:0007669"/>
    <property type="project" value="UniProtKB-KW"/>
</dbReference>
<proteinExistence type="inferred from homology"/>
<dbReference type="EC" id="2.5.1.75" evidence="6 7"/>
<evidence type="ECO:0000313" key="12">
    <source>
        <dbReference type="Proteomes" id="UP000002035"/>
    </source>
</evidence>
<keyword evidence="5 6" id="KW-0067">ATP-binding</keyword>
<dbReference type="GO" id="GO:0006400">
    <property type="term" value="P:tRNA modification"/>
    <property type="evidence" value="ECO:0007669"/>
    <property type="project" value="TreeGrafter"/>
</dbReference>
<keyword evidence="4" id="KW-0862">Zinc</keyword>
<dbReference type="InterPro" id="IPR018022">
    <property type="entry name" value="IPT"/>
</dbReference>
<dbReference type="InterPro" id="IPR030666">
    <property type="entry name" value="IPP_transferase_euk"/>
</dbReference>
<name>C5FRC3_ARTOC</name>
<accession>C5FRC3</accession>
<protein>
    <recommendedName>
        <fullName evidence="6 7">tRNA dimethylallyltransferase</fullName>
        <ecNumber evidence="6 7">2.5.1.75</ecNumber>
    </recommendedName>
</protein>
<evidence type="ECO:0000256" key="9">
    <source>
        <dbReference type="SAM" id="MobiDB-lite"/>
    </source>
</evidence>
<keyword evidence="12" id="KW-1185">Reference proteome</keyword>
<evidence type="ECO:0000256" key="6">
    <source>
        <dbReference type="PIRNR" id="PIRNR039110"/>
    </source>
</evidence>
<dbReference type="eggNOG" id="KOG1384">
    <property type="taxonomic scope" value="Eukaryota"/>
</dbReference>
<comment type="similarity">
    <text evidence="1 6 8">Belongs to the IPP transferase family.</text>
</comment>
<dbReference type="PANTHER" id="PTHR11088:SF89">
    <property type="entry name" value="TRNA DIMETHYLALLYLTRANSFERASE"/>
    <property type="match status" value="1"/>
</dbReference>
<keyword evidence="4" id="KW-0863">Zinc-finger</keyword>
<evidence type="ECO:0000256" key="7">
    <source>
        <dbReference type="RuleBase" id="RU003783"/>
    </source>
</evidence>
<evidence type="ECO:0000313" key="11">
    <source>
        <dbReference type="EMBL" id="EEQ32426.1"/>
    </source>
</evidence>
<dbReference type="SUPFAM" id="SSF52540">
    <property type="entry name" value="P-loop containing nucleoside triphosphate hydrolases"/>
    <property type="match status" value="2"/>
</dbReference>
<dbReference type="Pfam" id="PF12874">
    <property type="entry name" value="zf-met"/>
    <property type="match status" value="1"/>
</dbReference>
<dbReference type="RefSeq" id="XP_002845376.1">
    <property type="nucleotide sequence ID" value="XM_002845330.1"/>
</dbReference>
<dbReference type="HAMAP" id="MF_00185">
    <property type="entry name" value="IPP_trans"/>
    <property type="match status" value="1"/>
</dbReference>
<keyword evidence="6" id="KW-0963">Cytoplasm</keyword>
<feature type="compositionally biased region" description="Polar residues" evidence="9">
    <location>
        <begin position="134"/>
        <end position="146"/>
    </location>
</feature>
<dbReference type="SUPFAM" id="SSF57667">
    <property type="entry name" value="beta-beta-alpha zinc fingers"/>
    <property type="match status" value="1"/>
</dbReference>
<gene>
    <name evidence="11" type="ORF">MCYG_05245</name>
</gene>
<dbReference type="OMA" id="WGLHLKS"/>
<dbReference type="InterPro" id="IPR003604">
    <property type="entry name" value="Matrin/U1-like-C_Znf_C2H2"/>
</dbReference>
<dbReference type="AlphaFoldDB" id="C5FRC3"/>
<reference evidence="12" key="1">
    <citation type="journal article" date="2012" name="MBio">
        <title>Comparative genome analysis of Trichophyton rubrum and related dermatophytes reveals candidate genes involved in infection.</title>
        <authorList>
            <person name="Martinez D.A."/>
            <person name="Oliver B.G."/>
            <person name="Graeser Y."/>
            <person name="Goldberg J.M."/>
            <person name="Li W."/>
            <person name="Martinez-Rossi N.M."/>
            <person name="Monod M."/>
            <person name="Shelest E."/>
            <person name="Barton R.C."/>
            <person name="Birch E."/>
            <person name="Brakhage A.A."/>
            <person name="Chen Z."/>
            <person name="Gurr S.J."/>
            <person name="Heiman D."/>
            <person name="Heitman J."/>
            <person name="Kosti I."/>
            <person name="Rossi A."/>
            <person name="Saif S."/>
            <person name="Samalova M."/>
            <person name="Saunders C.W."/>
            <person name="Shea T."/>
            <person name="Summerbell R.C."/>
            <person name="Xu J."/>
            <person name="Young S."/>
            <person name="Zeng Q."/>
            <person name="Birren B.W."/>
            <person name="Cuomo C.A."/>
            <person name="White T.C."/>
        </authorList>
    </citation>
    <scope>NUCLEOTIDE SEQUENCE [LARGE SCALE GENOMIC DNA]</scope>
    <source>
        <strain evidence="12">ATCC MYA-4605 / CBS 113480</strain>
    </source>
</reference>
<comment type="catalytic activity">
    <reaction evidence="6 7">
        <text>adenosine(37) in tRNA + dimethylallyl diphosphate = N(6)-dimethylallyladenosine(37) in tRNA + diphosphate</text>
        <dbReference type="Rhea" id="RHEA:26482"/>
        <dbReference type="Rhea" id="RHEA-COMP:10162"/>
        <dbReference type="Rhea" id="RHEA-COMP:10375"/>
        <dbReference type="ChEBI" id="CHEBI:33019"/>
        <dbReference type="ChEBI" id="CHEBI:57623"/>
        <dbReference type="ChEBI" id="CHEBI:74411"/>
        <dbReference type="ChEBI" id="CHEBI:74415"/>
        <dbReference type="EC" id="2.5.1.75"/>
    </reaction>
</comment>
<dbReference type="InterPro" id="IPR036236">
    <property type="entry name" value="Znf_C2H2_sf"/>
</dbReference>